<proteinExistence type="predicted"/>
<evidence type="ECO:0000259" key="2">
    <source>
        <dbReference type="Pfam" id="PF11181"/>
    </source>
</evidence>
<evidence type="ECO:0000313" key="3">
    <source>
        <dbReference type="EMBL" id="PDT48365.1"/>
    </source>
</evidence>
<accession>A0A2A6M136</accession>
<comment type="caution">
    <text evidence="3">The sequence shown here is derived from an EMBL/GenBank/DDBJ whole genome shotgun (WGS) entry which is preliminary data.</text>
</comment>
<feature type="non-terminal residue" evidence="3">
    <location>
        <position position="64"/>
    </location>
</feature>
<feature type="domain" description="General stress protein 17M-like" evidence="2">
    <location>
        <begin position="5"/>
        <end position="61"/>
    </location>
</feature>
<dbReference type="Pfam" id="PF11181">
    <property type="entry name" value="YflT"/>
    <property type="match status" value="1"/>
</dbReference>
<dbReference type="Proteomes" id="UP000220353">
    <property type="component" value="Unassembled WGS sequence"/>
</dbReference>
<feature type="compositionally biased region" description="Gly residues" evidence="1">
    <location>
        <begin position="51"/>
        <end position="64"/>
    </location>
</feature>
<sequence>MKTVTGLFDSYDAASAAVSALEGAGIPADDISIVSNSGDDRDDTSNAAEGAGAGAGLGALAGGT</sequence>
<protein>
    <recommendedName>
        <fullName evidence="2">General stress protein 17M-like domain-containing protein</fullName>
    </recommendedName>
</protein>
<dbReference type="InterPro" id="IPR025889">
    <property type="entry name" value="GSP17M-like_dom"/>
</dbReference>
<dbReference type="EMBL" id="NWTC01000005">
    <property type="protein sequence ID" value="PDT48365.1"/>
    <property type="molecule type" value="Genomic_DNA"/>
</dbReference>
<reference evidence="3 4" key="1">
    <citation type="submission" date="2017-09" db="EMBL/GenBank/DDBJ databases">
        <title>Comparative genomics of rhizobia isolated from Phaseolus vulgaris in China.</title>
        <authorList>
            <person name="Tong W."/>
        </authorList>
    </citation>
    <scope>NUCLEOTIDE SEQUENCE [LARGE SCALE GENOMIC DNA]</scope>
    <source>
        <strain evidence="3 4">PCH1</strain>
    </source>
</reference>
<feature type="region of interest" description="Disordered" evidence="1">
    <location>
        <begin position="34"/>
        <end position="64"/>
    </location>
</feature>
<name>A0A2A6M136_RHIFR</name>
<gene>
    <name evidence="3" type="ORF">CO661_07730</name>
</gene>
<dbReference type="RefSeq" id="WP_337417621.1">
    <property type="nucleotide sequence ID" value="NZ_NWTC01000005.1"/>
</dbReference>
<organism evidence="3 4">
    <name type="scientific">Rhizobium fredii</name>
    <name type="common">Sinorhizobium fredii</name>
    <dbReference type="NCBI Taxonomy" id="380"/>
    <lineage>
        <taxon>Bacteria</taxon>
        <taxon>Pseudomonadati</taxon>
        <taxon>Pseudomonadota</taxon>
        <taxon>Alphaproteobacteria</taxon>
        <taxon>Hyphomicrobiales</taxon>
        <taxon>Rhizobiaceae</taxon>
        <taxon>Sinorhizobium/Ensifer group</taxon>
        <taxon>Sinorhizobium</taxon>
    </lineage>
</organism>
<dbReference type="AlphaFoldDB" id="A0A2A6M136"/>
<evidence type="ECO:0000313" key="4">
    <source>
        <dbReference type="Proteomes" id="UP000220353"/>
    </source>
</evidence>
<evidence type="ECO:0000256" key="1">
    <source>
        <dbReference type="SAM" id="MobiDB-lite"/>
    </source>
</evidence>